<comment type="caution">
    <text evidence="1">The sequence shown here is derived from an EMBL/GenBank/DDBJ whole genome shotgun (WGS) entry which is preliminary data.</text>
</comment>
<sequence length="92" mass="10434">MALYRSPENSGPGKGLVQHDTNYEIRSLMRKPPLLKSKRNRRHALDCVLKRKPGPPVLNMDFGDYLFGKEQPKAFTNSFATDNATVLNGNRF</sequence>
<proteinExistence type="predicted"/>
<accession>A0A139HZT4</accession>
<dbReference type="OrthoDB" id="3938867at2759"/>
<evidence type="ECO:0000313" key="2">
    <source>
        <dbReference type="Proteomes" id="UP000073492"/>
    </source>
</evidence>
<protein>
    <submittedName>
        <fullName evidence="1">Uncharacterized protein</fullName>
    </submittedName>
</protein>
<keyword evidence="2" id="KW-1185">Reference proteome</keyword>
<organism evidence="1 2">
    <name type="scientific">Pseudocercospora musae</name>
    <dbReference type="NCBI Taxonomy" id="113226"/>
    <lineage>
        <taxon>Eukaryota</taxon>
        <taxon>Fungi</taxon>
        <taxon>Dikarya</taxon>
        <taxon>Ascomycota</taxon>
        <taxon>Pezizomycotina</taxon>
        <taxon>Dothideomycetes</taxon>
        <taxon>Dothideomycetidae</taxon>
        <taxon>Mycosphaerellales</taxon>
        <taxon>Mycosphaerellaceae</taxon>
        <taxon>Pseudocercospora</taxon>
    </lineage>
</organism>
<dbReference type="Proteomes" id="UP000073492">
    <property type="component" value="Unassembled WGS sequence"/>
</dbReference>
<gene>
    <name evidence="1" type="ORF">AC579_6918</name>
</gene>
<reference evidence="1 2" key="1">
    <citation type="submission" date="2015-07" db="EMBL/GenBank/DDBJ databases">
        <title>Comparative genomics of the Sigatoka disease complex on banana suggests a link between parallel evolutionary changes in Pseudocercospora fijiensis and Pseudocercospora eumusae and increased virulence on the banana host.</title>
        <authorList>
            <person name="Chang T.-C."/>
            <person name="Salvucci A."/>
            <person name="Crous P.W."/>
            <person name="Stergiopoulos I."/>
        </authorList>
    </citation>
    <scope>NUCLEOTIDE SEQUENCE [LARGE SCALE GENOMIC DNA]</scope>
    <source>
        <strain evidence="1 2">CBS 116634</strain>
    </source>
</reference>
<name>A0A139HZT4_9PEZI</name>
<dbReference type="EMBL" id="LFZO01000506">
    <property type="protein sequence ID" value="KXT07975.1"/>
    <property type="molecule type" value="Genomic_DNA"/>
</dbReference>
<evidence type="ECO:0000313" key="1">
    <source>
        <dbReference type="EMBL" id="KXT07975.1"/>
    </source>
</evidence>
<dbReference type="AlphaFoldDB" id="A0A139HZT4"/>